<evidence type="ECO:0000313" key="2">
    <source>
        <dbReference type="Proteomes" id="UP000188145"/>
    </source>
</evidence>
<organism evidence="1 2">
    <name type="scientific">Tessaracoccus aquimaris</name>
    <dbReference type="NCBI Taxonomy" id="1332264"/>
    <lineage>
        <taxon>Bacteria</taxon>
        <taxon>Bacillati</taxon>
        <taxon>Actinomycetota</taxon>
        <taxon>Actinomycetes</taxon>
        <taxon>Propionibacteriales</taxon>
        <taxon>Propionibacteriaceae</taxon>
        <taxon>Tessaracoccus</taxon>
    </lineage>
</organism>
<protein>
    <submittedName>
        <fullName evidence="1">Uncharacterized protein</fullName>
    </submittedName>
</protein>
<dbReference type="KEGG" id="tes:BW730_09050"/>
<dbReference type="OrthoDB" id="3727470at2"/>
<gene>
    <name evidence="1" type="ORF">BW730_09050</name>
</gene>
<dbReference type="EMBL" id="CP019606">
    <property type="protein sequence ID" value="AQP47619.1"/>
    <property type="molecule type" value="Genomic_DNA"/>
</dbReference>
<reference evidence="2" key="1">
    <citation type="submission" date="2017-02" db="EMBL/GenBank/DDBJ databases">
        <title>Tessaracoccus aquaemaris sp. nov., isolated from the intestine of a Korean rockfish, Sebastes schlegelii, in a marine aquaculture pond.</title>
        <authorList>
            <person name="Tak E.J."/>
            <person name="Bae J.-W."/>
        </authorList>
    </citation>
    <scope>NUCLEOTIDE SEQUENCE [LARGE SCALE GENOMIC DNA]</scope>
    <source>
        <strain evidence="2">NSG39</strain>
    </source>
</reference>
<evidence type="ECO:0000313" key="1">
    <source>
        <dbReference type="EMBL" id="AQP47619.1"/>
    </source>
</evidence>
<proteinExistence type="predicted"/>
<dbReference type="RefSeq" id="WP_077685946.1">
    <property type="nucleotide sequence ID" value="NZ_CP019606.1"/>
</dbReference>
<keyword evidence="2" id="KW-1185">Reference proteome</keyword>
<dbReference type="AlphaFoldDB" id="A0A1Q2CNE2"/>
<dbReference type="Proteomes" id="UP000188145">
    <property type="component" value="Chromosome"/>
</dbReference>
<name>A0A1Q2CNE2_9ACTN</name>
<accession>A0A1Q2CNE2</accession>
<sequence>MNLDLTPSQPESLRSLPGLRPVGLDAEVRHLTNRLVLALAGDDIFTLRTWQEGDPQRVRWLAATWRDSGPYFRYRVRTVAGFATIGSLGLERGLRLSRAFLTEEAKPVQNEPQILIDGERFRPRQVVDLLPSADAARDAAVARVADVRAMYGRMLSDVAYRIENSALFDHAVPTTDQFERALAIWADVTDATPAPEVVRLAAAVKVTFDTARAHAETTGLGHLPEAVRAEGRRAASAARLASNAGTPGERDAAWEQVNRILSSLALYYLPDVARGQLGR</sequence>
<dbReference type="STRING" id="1332264.BW730_09050"/>